<accession>A0A090RN24</accession>
<sequence length="39" mass="4350">MHDKLSTSALAKQRQLEPKTLFNELKQVGTSFGMIQIGC</sequence>
<protein>
    <submittedName>
        <fullName evidence="1">Uncharacterized protein</fullName>
    </submittedName>
</protein>
<proteinExistence type="predicted"/>
<dbReference type="EMBL" id="BBMR01000001">
    <property type="protein sequence ID" value="GAL16651.1"/>
    <property type="molecule type" value="Genomic_DNA"/>
</dbReference>
<organism evidence="1 2">
    <name type="scientific">Vibrio maritimus</name>
    <dbReference type="NCBI Taxonomy" id="990268"/>
    <lineage>
        <taxon>Bacteria</taxon>
        <taxon>Pseudomonadati</taxon>
        <taxon>Pseudomonadota</taxon>
        <taxon>Gammaproteobacteria</taxon>
        <taxon>Vibrionales</taxon>
        <taxon>Vibrionaceae</taxon>
        <taxon>Vibrio</taxon>
    </lineage>
</organism>
<evidence type="ECO:0000313" key="1">
    <source>
        <dbReference type="EMBL" id="GAL16651.1"/>
    </source>
</evidence>
<keyword evidence="2" id="KW-1185">Reference proteome</keyword>
<reference evidence="1 2" key="2">
    <citation type="submission" date="2014-09" db="EMBL/GenBank/DDBJ databases">
        <authorList>
            <consortium name="NBRP consortium"/>
            <person name="Sawabe T."/>
            <person name="Meirelles P."/>
            <person name="Nakanishi M."/>
            <person name="Sayaka M."/>
            <person name="Hattori M."/>
            <person name="Ohkuma M."/>
        </authorList>
    </citation>
    <scope>NUCLEOTIDE SEQUENCE [LARGE SCALE GENOMIC DNA]</scope>
    <source>
        <strain evidence="2">JCM19235</strain>
    </source>
</reference>
<evidence type="ECO:0000313" key="2">
    <source>
        <dbReference type="Proteomes" id="UP000029228"/>
    </source>
</evidence>
<dbReference type="Proteomes" id="UP000029228">
    <property type="component" value="Unassembled WGS sequence"/>
</dbReference>
<name>A0A090RN24_9VIBR</name>
<dbReference type="AlphaFoldDB" id="A0A090RN24"/>
<comment type="caution">
    <text evidence="1">The sequence shown here is derived from an EMBL/GenBank/DDBJ whole genome shotgun (WGS) entry which is preliminary data.</text>
</comment>
<dbReference type="STRING" id="990268.JCM19235_5200"/>
<reference evidence="1 2" key="1">
    <citation type="submission" date="2014-09" db="EMBL/GenBank/DDBJ databases">
        <title>Vibrio maritimus JCM 19235. (C45) whole genome shotgun sequence.</title>
        <authorList>
            <person name="Sawabe T."/>
            <person name="Meirelles P."/>
            <person name="Nakanishi M."/>
            <person name="Sayaka M."/>
            <person name="Hattori M."/>
            <person name="Ohkuma M."/>
        </authorList>
    </citation>
    <scope>NUCLEOTIDE SEQUENCE [LARGE SCALE GENOMIC DNA]</scope>
    <source>
        <strain evidence="2">JCM19235</strain>
    </source>
</reference>
<gene>
    <name evidence="1" type="ORF">JCM19235_5200</name>
</gene>